<dbReference type="Pfam" id="PF10673">
    <property type="entry name" value="DUF2487"/>
    <property type="match status" value="1"/>
</dbReference>
<evidence type="ECO:0000313" key="1">
    <source>
        <dbReference type="EMBL" id="AJD91294.1"/>
    </source>
</evidence>
<dbReference type="HOGENOM" id="CLU_142699_0_0_9"/>
<dbReference type="InterPro" id="IPR019615">
    <property type="entry name" value="DUF2487"/>
</dbReference>
<gene>
    <name evidence="1" type="ORF">JMA_19770</name>
</gene>
<evidence type="ECO:0000313" key="2">
    <source>
        <dbReference type="Proteomes" id="UP000031449"/>
    </source>
</evidence>
<dbReference type="OrthoDB" id="2678750at2"/>
<dbReference type="BioCyc" id="JESP1508404:G14D9-11232-MONOMER"/>
<accession>A0A0B5ATE5</accession>
<organism evidence="1 2">
    <name type="scientific">Jeotgalibacillus malaysiensis</name>
    <dbReference type="NCBI Taxonomy" id="1508404"/>
    <lineage>
        <taxon>Bacteria</taxon>
        <taxon>Bacillati</taxon>
        <taxon>Bacillota</taxon>
        <taxon>Bacilli</taxon>
        <taxon>Bacillales</taxon>
        <taxon>Caryophanaceae</taxon>
        <taxon>Jeotgalibacillus</taxon>
    </lineage>
</organism>
<keyword evidence="2" id="KW-1185">Reference proteome</keyword>
<dbReference type="KEGG" id="jeo:JMA_19770"/>
<dbReference type="STRING" id="1508404.JMA_19770"/>
<dbReference type="EMBL" id="CP009416">
    <property type="protein sequence ID" value="AJD91294.1"/>
    <property type="molecule type" value="Genomic_DNA"/>
</dbReference>
<dbReference type="Proteomes" id="UP000031449">
    <property type="component" value="Chromosome"/>
</dbReference>
<name>A0A0B5ATE5_9BACL</name>
<proteinExistence type="predicted"/>
<protein>
    <recommendedName>
        <fullName evidence="3">DUF2487 domain-containing protein</fullName>
    </recommendedName>
</protein>
<dbReference type="AlphaFoldDB" id="A0A0B5ATE5"/>
<sequence length="153" mass="17905">MIWNTKDIELFFQEQKYIDTAVVPLLPVSFGEQAKQEADQAEFIPLVTAMLEKQFKGRMMLLPPFTYFSSESNEQKKDRMLEWADNLKKNGFDHIFLVTSDAYWREAEDGLNADLIWLPSIPMEHMEGKYKQKIIEDQVSQLLKIVVGKWQAN</sequence>
<evidence type="ECO:0008006" key="3">
    <source>
        <dbReference type="Google" id="ProtNLM"/>
    </source>
</evidence>
<reference evidence="1 2" key="1">
    <citation type="submission" date="2014-08" db="EMBL/GenBank/DDBJ databases">
        <title>Complete genome of a marine bacteria Jeotgalibacillus malaysiensis.</title>
        <authorList>
            <person name="Yaakop A.S."/>
            <person name="Chan K.-G."/>
            <person name="Goh K.M."/>
        </authorList>
    </citation>
    <scope>NUCLEOTIDE SEQUENCE [LARGE SCALE GENOMIC DNA]</scope>
    <source>
        <strain evidence="1 2">D5</strain>
    </source>
</reference>